<feature type="region of interest" description="Disordered" evidence="1">
    <location>
        <begin position="1"/>
        <end position="20"/>
    </location>
</feature>
<organism evidence="2 3">
    <name type="scientific">Venturia inaequalis</name>
    <name type="common">Apple scab fungus</name>
    <dbReference type="NCBI Taxonomy" id="5025"/>
    <lineage>
        <taxon>Eukaryota</taxon>
        <taxon>Fungi</taxon>
        <taxon>Dikarya</taxon>
        <taxon>Ascomycota</taxon>
        <taxon>Pezizomycotina</taxon>
        <taxon>Dothideomycetes</taxon>
        <taxon>Pleosporomycetidae</taxon>
        <taxon>Venturiales</taxon>
        <taxon>Venturiaceae</taxon>
        <taxon>Venturia</taxon>
    </lineage>
</organism>
<evidence type="ECO:0000313" key="3">
    <source>
        <dbReference type="Proteomes" id="UP000490939"/>
    </source>
</evidence>
<feature type="compositionally biased region" description="Basic and acidic residues" evidence="1">
    <location>
        <begin position="129"/>
        <end position="146"/>
    </location>
</feature>
<feature type="compositionally biased region" description="Basic and acidic residues" evidence="1">
    <location>
        <begin position="189"/>
        <end position="202"/>
    </location>
</feature>
<dbReference type="Proteomes" id="UP000490939">
    <property type="component" value="Unassembled WGS sequence"/>
</dbReference>
<comment type="caution">
    <text evidence="2">The sequence shown here is derived from an EMBL/GenBank/DDBJ whole genome shotgun (WGS) entry which is preliminary data.</text>
</comment>
<evidence type="ECO:0000313" key="2">
    <source>
        <dbReference type="EMBL" id="KAE9986651.1"/>
    </source>
</evidence>
<evidence type="ECO:0000256" key="1">
    <source>
        <dbReference type="SAM" id="MobiDB-lite"/>
    </source>
</evidence>
<dbReference type="AlphaFoldDB" id="A0A8H3ZBV2"/>
<feature type="region of interest" description="Disordered" evidence="1">
    <location>
        <begin position="178"/>
        <end position="202"/>
    </location>
</feature>
<dbReference type="EMBL" id="WNWR01000253">
    <property type="protein sequence ID" value="KAE9986651.1"/>
    <property type="molecule type" value="Genomic_DNA"/>
</dbReference>
<sequence>MEVTSSPTPSSPASTSAPMVQEKQNDINIPLTRHQLHQLNNDQLVMTIMASSVLLQSRLNMSPINEVDKVLAAYETLVKREGKEYASTLGLTPQLDGLMEKIELIAEKEKPEGEFDYVLDFGSGAVYGKEGRENSRASSRGSRESLRSGSSNGSEAEMYLSSFHSSRSEDGAVGVEVGAGGQTAVGESLARKPLRDLGKGGE</sequence>
<proteinExistence type="predicted"/>
<reference evidence="2 3" key="1">
    <citation type="submission" date="2019-07" db="EMBL/GenBank/DDBJ databases">
        <title>Venturia inaequalis Genome Resource.</title>
        <authorList>
            <person name="Lichtner F.J."/>
        </authorList>
    </citation>
    <scope>NUCLEOTIDE SEQUENCE [LARGE SCALE GENOMIC DNA]</scope>
    <source>
        <strain evidence="2 3">DMI_063113</strain>
    </source>
</reference>
<feature type="region of interest" description="Disordered" evidence="1">
    <location>
        <begin position="129"/>
        <end position="165"/>
    </location>
</feature>
<keyword evidence="3" id="KW-1185">Reference proteome</keyword>
<protein>
    <submittedName>
        <fullName evidence="2">Uncharacterized protein</fullName>
    </submittedName>
</protein>
<feature type="compositionally biased region" description="Low complexity" evidence="1">
    <location>
        <begin position="1"/>
        <end position="18"/>
    </location>
</feature>
<name>A0A8H3ZBV2_VENIN</name>
<accession>A0A8H3ZBV2</accession>
<feature type="compositionally biased region" description="Low complexity" evidence="1">
    <location>
        <begin position="147"/>
        <end position="156"/>
    </location>
</feature>
<gene>
    <name evidence="2" type="ORF">EG327_004215</name>
</gene>